<feature type="chain" id="PRO_5006458965" description="Fat-body protein 1" evidence="1">
    <location>
        <begin position="21"/>
        <end position="651"/>
    </location>
</feature>
<proteinExistence type="predicted"/>
<feature type="domain" description="Hemocyanin N-terminal" evidence="2">
    <location>
        <begin position="44"/>
        <end position="164"/>
    </location>
</feature>
<evidence type="ECO:0000313" key="4">
    <source>
        <dbReference type="EMBL" id="EDW94477.2"/>
    </source>
</evidence>
<dbReference type="Pfam" id="PF03722">
    <property type="entry name" value="Hemocyanin_N"/>
    <property type="match status" value="1"/>
</dbReference>
<protein>
    <recommendedName>
        <fullName evidence="6">Fat-body protein 1</fullName>
    </recommendedName>
</protein>
<keyword evidence="1" id="KW-0732">Signal</keyword>
<dbReference type="InterPro" id="IPR005203">
    <property type="entry name" value="Hemocyanin_C"/>
</dbReference>
<dbReference type="AlphaFoldDB" id="B4PI02"/>
<keyword evidence="5" id="KW-1185">Reference proteome</keyword>
<evidence type="ECO:0000259" key="3">
    <source>
        <dbReference type="Pfam" id="PF03723"/>
    </source>
</evidence>
<dbReference type="SUPFAM" id="SSF48050">
    <property type="entry name" value="Hemocyanin, N-terminal domain"/>
    <property type="match status" value="1"/>
</dbReference>
<organism evidence="4 5">
    <name type="scientific">Drosophila yakuba</name>
    <name type="common">Fruit fly</name>
    <dbReference type="NCBI Taxonomy" id="7245"/>
    <lineage>
        <taxon>Eukaryota</taxon>
        <taxon>Metazoa</taxon>
        <taxon>Ecdysozoa</taxon>
        <taxon>Arthropoda</taxon>
        <taxon>Hexapoda</taxon>
        <taxon>Insecta</taxon>
        <taxon>Pterygota</taxon>
        <taxon>Neoptera</taxon>
        <taxon>Endopterygota</taxon>
        <taxon>Diptera</taxon>
        <taxon>Brachycera</taxon>
        <taxon>Muscomorpha</taxon>
        <taxon>Ephydroidea</taxon>
        <taxon>Drosophilidae</taxon>
        <taxon>Drosophila</taxon>
        <taxon>Sophophora</taxon>
    </lineage>
</organism>
<dbReference type="Proteomes" id="UP000002282">
    <property type="component" value="Chromosome 3L"/>
</dbReference>
<dbReference type="Gene3D" id="2.60.40.1520">
    <property type="entry name" value="Hemocyanin, C-terminal domain"/>
    <property type="match status" value="1"/>
</dbReference>
<dbReference type="PANTHER" id="PTHR11511">
    <property type="entry name" value="LARVAL STORAGE PROTEIN/PHENOLOXIDASE"/>
    <property type="match status" value="1"/>
</dbReference>
<dbReference type="GO" id="GO:0005615">
    <property type="term" value="C:extracellular space"/>
    <property type="evidence" value="ECO:0007669"/>
    <property type="project" value="UniProtKB-ARBA"/>
</dbReference>
<dbReference type="EMBL" id="CM000159">
    <property type="protein sequence ID" value="EDW94477.2"/>
    <property type="molecule type" value="Genomic_DNA"/>
</dbReference>
<name>B4PI02_DROYA</name>
<reference evidence="4 5" key="1">
    <citation type="journal article" date="2007" name="Nature">
        <title>Evolution of genes and genomes on the Drosophila phylogeny.</title>
        <authorList>
            <consortium name="Drosophila 12 Genomes Consortium"/>
            <person name="Clark A.G."/>
            <person name="Eisen M.B."/>
            <person name="Smith D.R."/>
            <person name="Bergman C.M."/>
            <person name="Oliver B."/>
            <person name="Markow T.A."/>
            <person name="Kaufman T.C."/>
            <person name="Kellis M."/>
            <person name="Gelbart W."/>
            <person name="Iyer V.N."/>
            <person name="Pollard D.A."/>
            <person name="Sackton T.B."/>
            <person name="Larracuente A.M."/>
            <person name="Singh N.D."/>
            <person name="Abad J.P."/>
            <person name="Abt D.N."/>
            <person name="Adryan B."/>
            <person name="Aguade M."/>
            <person name="Akashi H."/>
            <person name="Anderson W.W."/>
            <person name="Aquadro C.F."/>
            <person name="Ardell D.H."/>
            <person name="Arguello R."/>
            <person name="Artieri C.G."/>
            <person name="Barbash D.A."/>
            <person name="Barker D."/>
            <person name="Barsanti P."/>
            <person name="Batterham P."/>
            <person name="Batzoglou S."/>
            <person name="Begun D."/>
            <person name="Bhutkar A."/>
            <person name="Blanco E."/>
            <person name="Bosak S.A."/>
            <person name="Bradley R.K."/>
            <person name="Brand A.D."/>
            <person name="Brent M.R."/>
            <person name="Brooks A.N."/>
            <person name="Brown R.H."/>
            <person name="Butlin R.K."/>
            <person name="Caggese C."/>
            <person name="Calvi B.R."/>
            <person name="Bernardo de Carvalho A."/>
            <person name="Caspi A."/>
            <person name="Castrezana S."/>
            <person name="Celniker S.E."/>
            <person name="Chang J.L."/>
            <person name="Chapple C."/>
            <person name="Chatterji S."/>
            <person name="Chinwalla A."/>
            <person name="Civetta A."/>
            <person name="Clifton S.W."/>
            <person name="Comeron J.M."/>
            <person name="Costello J.C."/>
            <person name="Coyne J.A."/>
            <person name="Daub J."/>
            <person name="David R.G."/>
            <person name="Delcher A.L."/>
            <person name="Delehaunty K."/>
            <person name="Do C.B."/>
            <person name="Ebling H."/>
            <person name="Edwards K."/>
            <person name="Eickbush T."/>
            <person name="Evans J.D."/>
            <person name="Filipski A."/>
            <person name="Findeiss S."/>
            <person name="Freyhult E."/>
            <person name="Fulton L."/>
            <person name="Fulton R."/>
            <person name="Garcia A.C."/>
            <person name="Gardiner A."/>
            <person name="Garfield D.A."/>
            <person name="Garvin B.E."/>
            <person name="Gibson G."/>
            <person name="Gilbert D."/>
            <person name="Gnerre S."/>
            <person name="Godfrey J."/>
            <person name="Good R."/>
            <person name="Gotea V."/>
            <person name="Gravely B."/>
            <person name="Greenberg A.J."/>
            <person name="Griffiths-Jones S."/>
            <person name="Gross S."/>
            <person name="Guigo R."/>
            <person name="Gustafson E.A."/>
            <person name="Haerty W."/>
            <person name="Hahn M.W."/>
            <person name="Halligan D.L."/>
            <person name="Halpern A.L."/>
            <person name="Halter G.M."/>
            <person name="Han M.V."/>
            <person name="Heger A."/>
            <person name="Hillier L."/>
            <person name="Hinrichs A.S."/>
            <person name="Holmes I."/>
            <person name="Hoskins R.A."/>
            <person name="Hubisz M.J."/>
            <person name="Hultmark D."/>
            <person name="Huntley M.A."/>
            <person name="Jaffe D.B."/>
            <person name="Jagadeeshan S."/>
            <person name="Jeck W.R."/>
            <person name="Johnson J."/>
            <person name="Jones C.D."/>
            <person name="Jordan W.C."/>
            <person name="Karpen G.H."/>
            <person name="Kataoka E."/>
            <person name="Keightley P.D."/>
            <person name="Kheradpour P."/>
            <person name="Kirkness E.F."/>
            <person name="Koerich L.B."/>
            <person name="Kristiansen K."/>
            <person name="Kudrna D."/>
            <person name="Kulathinal R.J."/>
            <person name="Kumar S."/>
            <person name="Kwok R."/>
            <person name="Lander E."/>
            <person name="Langley C.H."/>
            <person name="Lapoint R."/>
            <person name="Lazzaro B.P."/>
            <person name="Lee S.J."/>
            <person name="Levesque L."/>
            <person name="Li R."/>
            <person name="Lin C.F."/>
            <person name="Lin M.F."/>
            <person name="Lindblad-Toh K."/>
            <person name="Llopart A."/>
            <person name="Long M."/>
            <person name="Low L."/>
            <person name="Lozovsky E."/>
            <person name="Lu J."/>
            <person name="Luo M."/>
            <person name="Machado C.A."/>
            <person name="Makalowski W."/>
            <person name="Marzo M."/>
            <person name="Matsuda M."/>
            <person name="Matzkin L."/>
            <person name="McAllister B."/>
            <person name="McBride C.S."/>
            <person name="McKernan B."/>
            <person name="McKernan K."/>
            <person name="Mendez-Lago M."/>
            <person name="Minx P."/>
            <person name="Mollenhauer M.U."/>
            <person name="Montooth K."/>
            <person name="Mount S.M."/>
            <person name="Mu X."/>
            <person name="Myers E."/>
            <person name="Negre B."/>
            <person name="Newfeld S."/>
            <person name="Nielsen R."/>
            <person name="Noor M.A."/>
            <person name="O'Grady P."/>
            <person name="Pachter L."/>
            <person name="Papaceit M."/>
            <person name="Parisi M.J."/>
            <person name="Parisi M."/>
            <person name="Parts L."/>
            <person name="Pedersen J.S."/>
            <person name="Pesole G."/>
            <person name="Phillippy A.M."/>
            <person name="Ponting C.P."/>
            <person name="Pop M."/>
            <person name="Porcelli D."/>
            <person name="Powell J.R."/>
            <person name="Prohaska S."/>
            <person name="Pruitt K."/>
            <person name="Puig M."/>
            <person name="Quesneville H."/>
            <person name="Ram K.R."/>
            <person name="Rand D."/>
            <person name="Rasmussen M.D."/>
            <person name="Reed L.K."/>
            <person name="Reenan R."/>
            <person name="Reily A."/>
            <person name="Remington K.A."/>
            <person name="Rieger T.T."/>
            <person name="Ritchie M.G."/>
            <person name="Robin C."/>
            <person name="Rogers Y.H."/>
            <person name="Rohde C."/>
            <person name="Rozas J."/>
            <person name="Rubenfield M.J."/>
            <person name="Ruiz A."/>
            <person name="Russo S."/>
            <person name="Salzberg S.L."/>
            <person name="Sanchez-Gracia A."/>
            <person name="Saranga D.J."/>
            <person name="Sato H."/>
            <person name="Schaeffer S.W."/>
            <person name="Schatz M.C."/>
            <person name="Schlenke T."/>
            <person name="Schwartz R."/>
            <person name="Segarra C."/>
            <person name="Singh R.S."/>
            <person name="Sirot L."/>
            <person name="Sirota M."/>
            <person name="Sisneros N.B."/>
            <person name="Smith C.D."/>
            <person name="Smith T.F."/>
            <person name="Spieth J."/>
            <person name="Stage D.E."/>
            <person name="Stark A."/>
            <person name="Stephan W."/>
            <person name="Strausberg R.L."/>
            <person name="Strempel S."/>
            <person name="Sturgill D."/>
            <person name="Sutton G."/>
            <person name="Sutton G.G."/>
            <person name="Tao W."/>
            <person name="Teichmann S."/>
            <person name="Tobari Y.N."/>
            <person name="Tomimura Y."/>
            <person name="Tsolas J.M."/>
            <person name="Valente V.L."/>
            <person name="Venter E."/>
            <person name="Venter J.C."/>
            <person name="Vicario S."/>
            <person name="Vieira F.G."/>
            <person name="Vilella A.J."/>
            <person name="Villasante A."/>
            <person name="Walenz B."/>
            <person name="Wang J."/>
            <person name="Wasserman M."/>
            <person name="Watts T."/>
            <person name="Wilson D."/>
            <person name="Wilson R.K."/>
            <person name="Wing R.A."/>
            <person name="Wolfner M.F."/>
            <person name="Wong A."/>
            <person name="Wong G.K."/>
            <person name="Wu C.I."/>
            <person name="Wu G."/>
            <person name="Yamamoto D."/>
            <person name="Yang H.P."/>
            <person name="Yang S.P."/>
            <person name="Yorke J.A."/>
            <person name="Yoshida K."/>
            <person name="Zdobnov E."/>
            <person name="Zhang P."/>
            <person name="Zhang Y."/>
            <person name="Zimin A.V."/>
            <person name="Baldwin J."/>
            <person name="Abdouelleil A."/>
            <person name="Abdulkadir J."/>
            <person name="Abebe A."/>
            <person name="Abera B."/>
            <person name="Abreu J."/>
            <person name="Acer S.C."/>
            <person name="Aftuck L."/>
            <person name="Alexander A."/>
            <person name="An P."/>
            <person name="Anderson E."/>
            <person name="Anderson S."/>
            <person name="Arachi H."/>
            <person name="Azer M."/>
            <person name="Bachantsang P."/>
            <person name="Barry A."/>
            <person name="Bayul T."/>
            <person name="Berlin A."/>
            <person name="Bessette D."/>
            <person name="Bloom T."/>
            <person name="Blye J."/>
            <person name="Boguslavskiy L."/>
            <person name="Bonnet C."/>
            <person name="Boukhgalter B."/>
            <person name="Bourzgui I."/>
            <person name="Brown A."/>
            <person name="Cahill P."/>
            <person name="Channer S."/>
            <person name="Cheshatsang Y."/>
            <person name="Chuda L."/>
            <person name="Citroen M."/>
            <person name="Collymore A."/>
            <person name="Cooke P."/>
            <person name="Costello M."/>
            <person name="D'Aco K."/>
            <person name="Daza R."/>
            <person name="De Haan G."/>
            <person name="DeGray S."/>
            <person name="DeMaso C."/>
            <person name="Dhargay N."/>
            <person name="Dooley K."/>
            <person name="Dooley E."/>
            <person name="Doricent M."/>
            <person name="Dorje P."/>
            <person name="Dorjee K."/>
            <person name="Dupes A."/>
            <person name="Elong R."/>
            <person name="Falk J."/>
            <person name="Farina A."/>
            <person name="Faro S."/>
            <person name="Ferguson D."/>
            <person name="Fisher S."/>
            <person name="Foley C.D."/>
            <person name="Franke A."/>
            <person name="Friedrich D."/>
            <person name="Gadbois L."/>
            <person name="Gearin G."/>
            <person name="Gearin C.R."/>
            <person name="Giannoukos G."/>
            <person name="Goode T."/>
            <person name="Graham J."/>
            <person name="Grandbois E."/>
            <person name="Grewal S."/>
            <person name="Gyaltsen K."/>
            <person name="Hafez N."/>
            <person name="Hagos B."/>
            <person name="Hall J."/>
            <person name="Henson C."/>
            <person name="Hollinger A."/>
            <person name="Honan T."/>
            <person name="Huard M.D."/>
            <person name="Hughes L."/>
            <person name="Hurhula B."/>
            <person name="Husby M.E."/>
            <person name="Kamat A."/>
            <person name="Kanga B."/>
            <person name="Kashin S."/>
            <person name="Khazanovich D."/>
            <person name="Kisner P."/>
            <person name="Lance K."/>
            <person name="Lara M."/>
            <person name="Lee W."/>
            <person name="Lennon N."/>
            <person name="Letendre F."/>
            <person name="LeVine R."/>
            <person name="Lipovsky A."/>
            <person name="Liu X."/>
            <person name="Liu J."/>
            <person name="Liu S."/>
            <person name="Lokyitsang T."/>
            <person name="Lokyitsang Y."/>
            <person name="Lubonja R."/>
            <person name="Lui A."/>
            <person name="MacDonald P."/>
            <person name="Magnisalis V."/>
            <person name="Maru K."/>
            <person name="Matthews C."/>
            <person name="McCusker W."/>
            <person name="McDonough S."/>
            <person name="Mehta T."/>
            <person name="Meldrim J."/>
            <person name="Meneus L."/>
            <person name="Mihai O."/>
            <person name="Mihalev A."/>
            <person name="Mihova T."/>
            <person name="Mittelman R."/>
            <person name="Mlenga V."/>
            <person name="Montmayeur A."/>
            <person name="Mulrain L."/>
            <person name="Navidi A."/>
            <person name="Naylor J."/>
            <person name="Negash T."/>
            <person name="Nguyen T."/>
            <person name="Nguyen N."/>
            <person name="Nicol R."/>
            <person name="Norbu C."/>
            <person name="Norbu N."/>
            <person name="Novod N."/>
            <person name="O'Neill B."/>
            <person name="Osman S."/>
            <person name="Markiewicz E."/>
            <person name="Oyono O.L."/>
            <person name="Patti C."/>
            <person name="Phunkhang P."/>
            <person name="Pierre F."/>
            <person name="Priest M."/>
            <person name="Raghuraman S."/>
            <person name="Rege F."/>
            <person name="Reyes R."/>
            <person name="Rise C."/>
            <person name="Rogov P."/>
            <person name="Ross K."/>
            <person name="Ryan E."/>
            <person name="Settipalli S."/>
            <person name="Shea T."/>
            <person name="Sherpa N."/>
            <person name="Shi L."/>
            <person name="Shih D."/>
            <person name="Sparrow T."/>
            <person name="Spaulding J."/>
            <person name="Stalker J."/>
            <person name="Stange-Thomann N."/>
            <person name="Stavropoulos S."/>
            <person name="Stone C."/>
            <person name="Strader C."/>
            <person name="Tesfaye S."/>
            <person name="Thomson T."/>
            <person name="Thoulutsang Y."/>
            <person name="Thoulutsang D."/>
            <person name="Topham K."/>
            <person name="Topping I."/>
            <person name="Tsamla T."/>
            <person name="Vassiliev H."/>
            <person name="Vo A."/>
            <person name="Wangchuk T."/>
            <person name="Wangdi T."/>
            <person name="Weiand M."/>
            <person name="Wilkinson J."/>
            <person name="Wilson A."/>
            <person name="Yadav S."/>
            <person name="Young G."/>
            <person name="Yu Q."/>
            <person name="Zembek L."/>
            <person name="Zhong D."/>
            <person name="Zimmer A."/>
            <person name="Zwirko Z."/>
            <person name="Jaffe D.B."/>
            <person name="Alvarez P."/>
            <person name="Brockman W."/>
            <person name="Butler J."/>
            <person name="Chin C."/>
            <person name="Gnerre S."/>
            <person name="Grabherr M."/>
            <person name="Kleber M."/>
            <person name="Mauceli E."/>
            <person name="MacCallum I."/>
        </authorList>
    </citation>
    <scope>NUCLEOTIDE SEQUENCE [LARGE SCALE GENOMIC DNA]</scope>
    <source>
        <strain evidence="5">Tai18E2 / Tucson 14021-0261.01</strain>
    </source>
</reference>
<accession>B4PI02</accession>
<dbReference type="HOGENOM" id="CLU_467920_0_0_1"/>
<gene>
    <name evidence="4" type="primary">Dyak\GE22003</name>
    <name evidence="4" type="synonym">dyak_GLEANR_5717</name>
    <name evidence="4" type="synonym">GE22003</name>
    <name evidence="4" type="ORF">Dyak_GE22003</name>
</gene>
<dbReference type="InterPro" id="IPR013788">
    <property type="entry name" value="Hemocyanin/hexamerin"/>
</dbReference>
<dbReference type="SUPFAM" id="SSF81296">
    <property type="entry name" value="E set domains"/>
    <property type="match status" value="1"/>
</dbReference>
<dbReference type="InterPro" id="IPR037020">
    <property type="entry name" value="Hemocyanin_C_sf"/>
</dbReference>
<evidence type="ECO:0000259" key="2">
    <source>
        <dbReference type="Pfam" id="PF03722"/>
    </source>
</evidence>
<evidence type="ECO:0000313" key="5">
    <source>
        <dbReference type="Proteomes" id="UP000002282"/>
    </source>
</evidence>
<dbReference type="GO" id="GO:0045735">
    <property type="term" value="F:nutrient reservoir activity"/>
    <property type="evidence" value="ECO:0007669"/>
    <property type="project" value="UniProtKB-ARBA"/>
</dbReference>
<dbReference type="InterPro" id="IPR014756">
    <property type="entry name" value="Ig_E-set"/>
</dbReference>
<evidence type="ECO:0008006" key="6">
    <source>
        <dbReference type="Google" id="ProtNLM"/>
    </source>
</evidence>
<reference evidence="4 5" key="2">
    <citation type="journal article" date="2007" name="PLoS Biol.">
        <title>Principles of genome evolution in the Drosophila melanogaster species group.</title>
        <authorList>
            <person name="Ranz J.M."/>
            <person name="Maurin D."/>
            <person name="Chan Y.S."/>
            <person name="von Grotthuss M."/>
            <person name="Hillier L.W."/>
            <person name="Roote J."/>
            <person name="Ashburner M."/>
            <person name="Bergman C.M."/>
        </authorList>
    </citation>
    <scope>NUCLEOTIDE SEQUENCE [LARGE SCALE GENOMIC DNA]</scope>
    <source>
        <strain evidence="5">Tai18E2 / Tucson 14021-0261.01</strain>
    </source>
</reference>
<dbReference type="OrthoDB" id="7419495at2759"/>
<dbReference type="eggNOG" id="ENOG502QR98">
    <property type="taxonomic scope" value="Eukaryota"/>
</dbReference>
<dbReference type="PANTHER" id="PTHR11511:SF5">
    <property type="entry name" value="FAT-BODY PROTEIN 1-RELATED"/>
    <property type="match status" value="1"/>
</dbReference>
<feature type="signal peptide" evidence="1">
    <location>
        <begin position="1"/>
        <end position="20"/>
    </location>
</feature>
<dbReference type="InterPro" id="IPR005204">
    <property type="entry name" value="Hemocyanin_N"/>
</dbReference>
<dbReference type="GO" id="GO:0097009">
    <property type="term" value="P:energy homeostasis"/>
    <property type="evidence" value="ECO:0007669"/>
    <property type="project" value="UniProtKB-ARBA"/>
</dbReference>
<dbReference type="Gene3D" id="1.20.1370.10">
    <property type="entry name" value="Hemocyanin, N-terminal domain"/>
    <property type="match status" value="1"/>
</dbReference>
<evidence type="ECO:0000256" key="1">
    <source>
        <dbReference type="SAM" id="SignalP"/>
    </source>
</evidence>
<dbReference type="InterPro" id="IPR036697">
    <property type="entry name" value="Hemocyanin_N_sf"/>
</dbReference>
<dbReference type="KEGG" id="dya:Dyak_GE22003"/>
<feature type="domain" description="Hemocyanin C-terminal" evidence="3">
    <location>
        <begin position="464"/>
        <end position="627"/>
    </location>
</feature>
<sequence length="651" mass="74776">MLRLTFVCLCLLVLQDGTESFGSPWKMTPFGRHFGLPNVEVDFNRQHFLLNLLIQVHKPLLHEELITMGSQFNDDPRSYNEGTWRYIKDFQERVLQNRIPGPFAIFNQLDDEMPQNLLGIYRFLTMAMDWSSFQRNACYARIHFHPLLFVNALQMAVEERQDTKDLRMPVMFEVLPQLYLEKEVILAAQEITWNQLTPIRLVTPKRRWMDILLGYRNPKQSWTEEPIPTDPLIIDNERKVAYLSLDLEVNSHWNSLINRLIISIEEGKEKSNQPIIVDGDRLVAFRGSFDEVNYLNQMSLGSHFHNSKLYVYNLHQFVAALTMEDLATGQRSMDLIDPPLLTTGGVPYKGTSLNIEAVKGILDLTIDNLKEQIEMAVKLNNHSMDDLSIAGGIIGNNYLHICRQLSLAVNGHGINQPTMLGSATSNLRDPIYRSLLFRINELLQSYENADIFTEVEGEGTEPPKIVDIQVSRLVTFEEYMTTDLINLIDQQLLLSQRNNLQFLRRHLVARQRRLNHETFSIDLDIVAPEDLVAEARMYLTLPNQLTPRLHLDSFKCSLKRGLNQFERVFPTANPKHTLSELYEAAYPSTVVTSSNRFPPHLLLPRGTGDGLKLQLLVELTKWNGSELDFDEVSVPVLAKTLKDVIIFHSQA</sequence>
<dbReference type="Pfam" id="PF03723">
    <property type="entry name" value="Hemocyanin_C"/>
    <property type="match status" value="1"/>
</dbReference>